<feature type="disulfide bond" evidence="8">
    <location>
        <begin position="336"/>
        <end position="379"/>
    </location>
</feature>
<evidence type="ECO:0000256" key="3">
    <source>
        <dbReference type="ARBA" id="ARBA00022659"/>
    </source>
</evidence>
<evidence type="ECO:0000256" key="5">
    <source>
        <dbReference type="ARBA" id="ARBA00022737"/>
    </source>
</evidence>
<evidence type="ECO:0000256" key="1">
    <source>
        <dbReference type="ARBA" id="ARBA00004613"/>
    </source>
</evidence>
<evidence type="ECO:0000256" key="2">
    <source>
        <dbReference type="ARBA" id="ARBA00022525"/>
    </source>
</evidence>
<feature type="domain" description="Sushi" evidence="9">
    <location>
        <begin position="217"/>
        <end position="274"/>
    </location>
</feature>
<gene>
    <name evidence="10" type="ORF">DR999_PMT01678</name>
</gene>
<feature type="disulfide bond" evidence="8">
    <location>
        <begin position="1436"/>
        <end position="1479"/>
    </location>
</feature>
<evidence type="ECO:0000313" key="11">
    <source>
        <dbReference type="Proteomes" id="UP000297703"/>
    </source>
</evidence>
<feature type="disulfide bond" evidence="8">
    <location>
        <begin position="1316"/>
        <end position="1359"/>
    </location>
</feature>
<evidence type="ECO:0000256" key="4">
    <source>
        <dbReference type="ARBA" id="ARBA00022729"/>
    </source>
</evidence>
<feature type="domain" description="Sushi" evidence="9">
    <location>
        <begin position="275"/>
        <end position="333"/>
    </location>
</feature>
<keyword evidence="3 8" id="KW-0768">Sushi</keyword>
<feature type="domain" description="Sushi" evidence="9">
    <location>
        <begin position="1255"/>
        <end position="1313"/>
    </location>
</feature>
<feature type="domain" description="Sushi" evidence="9">
    <location>
        <begin position="1434"/>
        <end position="1492"/>
    </location>
</feature>
<feature type="disulfide bond" evidence="8">
    <location>
        <begin position="1375"/>
        <end position="1418"/>
    </location>
</feature>
<feature type="domain" description="Sushi" evidence="9">
    <location>
        <begin position="1373"/>
        <end position="1431"/>
    </location>
</feature>
<dbReference type="FunFam" id="2.10.70.10:FF:000054">
    <property type="entry name" value="Complement inhibitory factor H"/>
    <property type="match status" value="1"/>
</dbReference>
<feature type="disulfide bond" evidence="8">
    <location>
        <begin position="277"/>
        <end position="320"/>
    </location>
</feature>
<feature type="disulfide bond" evidence="8">
    <location>
        <begin position="1007"/>
        <end position="1050"/>
    </location>
</feature>
<feature type="domain" description="Sushi" evidence="9">
    <location>
        <begin position="87"/>
        <end position="145"/>
    </location>
</feature>
<accession>A0A4D9F9S9</accession>
<sequence>MGTEWITCSGKTWTPAPQCLAPCSLTKQQLETKNLLLSNGRRHAQLIQSEHTLEFMCSEGYTLTIPSVRKCVNGHMDLPSCISETGKNCSRPPTIENGDITTFLEKGYTSGSFVEFKCQKFYAVEGRNRSFCDNGNWTKAPLCLEPCAISVEEMENRMVELNGRANENILQWVYLKRGDFLELRCKPGYALATNLSQSTFMVQCNGNPIVYPECKEIACDPPGVVNGRFRPQRNVYRDGDVLIITCNHGFHVNNDQDTAECTKNGWLPPPGCSNGTCSAPPQVTNADIINNKERRYLPGARVQYKCQEGFESMGLNYVICEDGEWSQPPICKDIRCAPAPEISDGRILGAKQRRYFPGDRVRYRCTQGLSLIGSPTVTCKQGKWSQPPECREAAGKCGPPPAIDNGDIVAFAQPVYESGSRVEYRCRRLHVMRGSQFVHCESGQWTNPPVCLEPCTTSPEEMEKNNIELKWRESTKLYLESGDVTEFDCKWGYERDPTSVFRVQCMEGKLTYPKCKKRAPACEKPPAIDFGGIVRDKQSAYWESDKVQYKCNPGYTLTGPEWITCSRKTWTPAPLCLEITCDPPAVTNGTFQPQKRVFREEDVIRIDCNRGFHFDTDNREKTAECTKNGWFSIPRCILKLCDYPHIENGRLTGYYKNHREKDFPVRLGVTIFYRCLDGYVSKSESTWNLIRCTADGWDPMPKCLKKCSPIWLANGRFLILWQKYYKEGDEISYVCDHEYIPENQQAKVTCTKNNWTPTPRCIFNKICGRTEVPHGYFYETKNRFGLNEKATYRCQIGYMTPEGNETGEIQCLEEGWSPFPECIKTCRMPAFEHIHFYTNKMVFLPEDILEYECADGYQTVNKISRGHTICSINGWTPEPQCFAIECEMLMLPHGEVFPKEDKYLNADVVTFSCAKRYTRVGPDSAQCYYFGWSPAPPTCKVEIKACGPPPSIMNGNTISELHEKYQHGDSVEYDCNLRFKMIGSKSIECVDGEWSSSPFCIEEEKTCVPPPNIVRGSAFSVNQNRYFHGDSVEYGCEGNLEIVGRNIIKCLSGEWTSLPSCADPSVKCALPRNLENISFLSVYNFQKNFYHKDVVKYRCNSDVKKLKQTVCEYGKWSPKPECIENKRKCPPPPQLPGASKITEKRSYETGEKITFTCLENFKLHGVKEIMCEDGKWQSPPHCVEEKSCLQPYLIENGEILSLENRSLRMEKPGPVTYPNGATLKYSCNVGFMLRGPSEITCNMEKWTSSPACIEMPCRDAPDVPHAHAEGSIKTNYEPGETVRYQCHPGFIAVGSQEVTCKRGQWTQLPECQDATCGDPPAVANAEIIDHRDRRYWPAERMQYQCHEGFESHGPNDVTCINREWSQPPTCEDMMCGPPPSVTNGQILGNGNQTYLPGERVRYRCQQGLSLIGSQTVTCQKKKWSEPPECREAGGKCGPPPRIDNGDIVSFPLKQYVLNSTVEYKCKSLHILEGPQSVRCDSGQWTDPPVCLEPCTITPEDMERNKIQLRRPYEKKFYVLSGVFVQFVCKWGYKLDPTSSGLRVQCLEGSLVYPKCKHRNK</sequence>
<feature type="disulfide bond" evidence="8">
    <location>
        <begin position="397"/>
        <end position="440"/>
    </location>
</feature>
<feature type="disulfide bond" evidence="8">
    <location>
        <begin position="707"/>
        <end position="750"/>
    </location>
</feature>
<dbReference type="OrthoDB" id="10051774at2759"/>
<dbReference type="Pfam" id="PF00084">
    <property type="entry name" value="Sushi"/>
    <property type="match status" value="20"/>
</dbReference>
<keyword evidence="11" id="KW-1185">Reference proteome</keyword>
<reference evidence="10 11" key="2">
    <citation type="submission" date="2019-04" db="EMBL/GenBank/DDBJ databases">
        <title>The genome sequence of big-headed turtle.</title>
        <authorList>
            <person name="Gong S."/>
        </authorList>
    </citation>
    <scope>NUCLEOTIDE SEQUENCE [LARGE SCALE GENOMIC DNA]</scope>
    <source>
        <strain evidence="10">DO16091913</strain>
        <tissue evidence="10">Muscle</tissue>
    </source>
</reference>
<feature type="disulfide bond" evidence="8">
    <location>
        <begin position="946"/>
        <end position="989"/>
    </location>
</feature>
<evidence type="ECO:0000256" key="8">
    <source>
        <dbReference type="PROSITE-ProRule" id="PRU00302"/>
    </source>
</evidence>
<dbReference type="InterPro" id="IPR035976">
    <property type="entry name" value="Sushi/SCR/CCP_sf"/>
</dbReference>
<feature type="domain" description="Sushi" evidence="9">
    <location>
        <begin position="1186"/>
        <end position="1254"/>
    </location>
</feature>
<feature type="domain" description="Sushi" evidence="9">
    <location>
        <begin position="1066"/>
        <end position="1124"/>
    </location>
</feature>
<dbReference type="InterPro" id="IPR051503">
    <property type="entry name" value="ComplSys_Reg/VirEntry_Med"/>
</dbReference>
<keyword evidence="6 8" id="KW-1015">Disulfide bond</keyword>
<feature type="disulfide bond" evidence="8">
    <location>
        <begin position="522"/>
        <end position="565"/>
    </location>
</feature>
<dbReference type="FunFam" id="2.10.70.10:FF:000026">
    <property type="entry name" value="Complement inhibitory factor H"/>
    <property type="match status" value="1"/>
</dbReference>
<feature type="domain" description="Sushi" evidence="9">
    <location>
        <begin position="765"/>
        <end position="824"/>
    </location>
</feature>
<protein>
    <submittedName>
        <fullName evidence="10">Bile salt export pump</fullName>
    </submittedName>
</protein>
<name>A0A4D9F9S9_9SAUR</name>
<comment type="caution">
    <text evidence="10">The sequence shown here is derived from an EMBL/GenBank/DDBJ whole genome shotgun (WGS) entry which is preliminary data.</text>
</comment>
<keyword evidence="2" id="KW-0964">Secreted</keyword>
<keyword evidence="4" id="KW-0732">Signal</keyword>
<dbReference type="Proteomes" id="UP000297703">
    <property type="component" value="Unassembled WGS sequence"/>
</dbReference>
<dbReference type="PROSITE" id="PS50923">
    <property type="entry name" value="SUSHI"/>
    <property type="match status" value="19"/>
</dbReference>
<keyword evidence="5" id="KW-0677">Repeat</keyword>
<organism evidence="10 11">
    <name type="scientific">Platysternon megacephalum</name>
    <name type="common">big-headed turtle</name>
    <dbReference type="NCBI Taxonomy" id="55544"/>
    <lineage>
        <taxon>Eukaryota</taxon>
        <taxon>Metazoa</taxon>
        <taxon>Chordata</taxon>
        <taxon>Craniata</taxon>
        <taxon>Vertebrata</taxon>
        <taxon>Euteleostomi</taxon>
        <taxon>Archelosauria</taxon>
        <taxon>Testudinata</taxon>
        <taxon>Testudines</taxon>
        <taxon>Cryptodira</taxon>
        <taxon>Durocryptodira</taxon>
        <taxon>Testudinoidea</taxon>
        <taxon>Platysternidae</taxon>
        <taxon>Platysternon</taxon>
    </lineage>
</organism>
<dbReference type="InterPro" id="IPR000436">
    <property type="entry name" value="Sushi_SCR_CCP_dom"/>
</dbReference>
<feature type="domain" description="Sushi" evidence="9">
    <location>
        <begin position="579"/>
        <end position="638"/>
    </location>
</feature>
<comment type="subcellular location">
    <subcellularLocation>
        <location evidence="1">Secreted</location>
    </subcellularLocation>
</comment>
<feature type="domain" description="Sushi" evidence="9">
    <location>
        <begin position="1314"/>
        <end position="1372"/>
    </location>
</feature>
<feature type="domain" description="Sushi" evidence="9">
    <location>
        <begin position="884"/>
        <end position="941"/>
    </location>
</feature>
<evidence type="ECO:0000256" key="7">
    <source>
        <dbReference type="ARBA" id="ARBA00023180"/>
    </source>
</evidence>
<feature type="domain" description="Sushi" evidence="9">
    <location>
        <begin position="520"/>
        <end position="578"/>
    </location>
</feature>
<evidence type="ECO:0000313" key="10">
    <source>
        <dbReference type="EMBL" id="TFK14660.1"/>
    </source>
</evidence>
<feature type="domain" description="Sushi" evidence="9">
    <location>
        <begin position="1005"/>
        <end position="1063"/>
    </location>
</feature>
<evidence type="ECO:0000259" key="9">
    <source>
        <dbReference type="PROSITE" id="PS50923"/>
    </source>
</evidence>
<dbReference type="PANTHER" id="PTHR45785:SF7">
    <property type="entry name" value="COMPLEMENT FACTOR H"/>
    <property type="match status" value="1"/>
</dbReference>
<dbReference type="SMART" id="SM00032">
    <property type="entry name" value="CCP"/>
    <property type="match status" value="24"/>
</dbReference>
<dbReference type="SUPFAM" id="SSF57535">
    <property type="entry name" value="Complement control module/SCR domain"/>
    <property type="match status" value="25"/>
</dbReference>
<dbReference type="PANTHER" id="PTHR45785">
    <property type="entry name" value="COMPLEMENT FACTOR H-RELATED"/>
    <property type="match status" value="1"/>
</dbReference>
<dbReference type="EMBL" id="QXTE01000008">
    <property type="protein sequence ID" value="TFK14660.1"/>
    <property type="molecule type" value="Genomic_DNA"/>
</dbReference>
<dbReference type="STRING" id="55544.A0A4D9F9S9"/>
<feature type="disulfide bond" evidence="8">
    <location>
        <begin position="1257"/>
        <end position="1300"/>
    </location>
</feature>
<dbReference type="CDD" id="cd00033">
    <property type="entry name" value="CCP"/>
    <property type="match status" value="18"/>
</dbReference>
<feature type="domain" description="Sushi" evidence="9">
    <location>
        <begin position="1127"/>
        <end position="1184"/>
    </location>
</feature>
<keyword evidence="7" id="KW-0325">Glycoprotein</keyword>
<reference evidence="10 11" key="1">
    <citation type="submission" date="2019-04" db="EMBL/GenBank/DDBJ databases">
        <title>Draft genome of the big-headed turtle Platysternon megacephalum.</title>
        <authorList>
            <person name="Gong S."/>
        </authorList>
    </citation>
    <scope>NUCLEOTIDE SEQUENCE [LARGE SCALE GENOMIC DNA]</scope>
    <source>
        <strain evidence="10">DO16091913</strain>
        <tissue evidence="10">Muscle</tissue>
    </source>
</reference>
<feature type="domain" description="Sushi" evidence="9">
    <location>
        <begin position="334"/>
        <end position="392"/>
    </location>
</feature>
<feature type="disulfide bond" evidence="8">
    <location>
        <begin position="89"/>
        <end position="132"/>
    </location>
</feature>
<feature type="domain" description="Sushi" evidence="9">
    <location>
        <begin position="395"/>
        <end position="453"/>
    </location>
</feature>
<feature type="domain" description="Sushi" evidence="9">
    <location>
        <begin position="944"/>
        <end position="1002"/>
    </location>
</feature>
<evidence type="ECO:0000256" key="6">
    <source>
        <dbReference type="ARBA" id="ARBA00023157"/>
    </source>
</evidence>
<dbReference type="Gene3D" id="2.10.70.10">
    <property type="entry name" value="Complement Module, domain 1"/>
    <property type="match status" value="25"/>
</dbReference>
<feature type="disulfide bond" evidence="8">
    <location>
        <begin position="1068"/>
        <end position="1111"/>
    </location>
</feature>
<dbReference type="GO" id="GO:0005576">
    <property type="term" value="C:extracellular region"/>
    <property type="evidence" value="ECO:0007669"/>
    <property type="project" value="UniProtKB-SubCell"/>
</dbReference>
<proteinExistence type="predicted"/>
<dbReference type="FunFam" id="2.10.70.10:FF:000060">
    <property type="entry name" value="Complement inhibitory factor H"/>
    <property type="match status" value="2"/>
</dbReference>
<feature type="domain" description="Sushi" evidence="9">
    <location>
        <begin position="705"/>
        <end position="763"/>
    </location>
</feature>
<comment type="caution">
    <text evidence="8">Lacks conserved residue(s) required for the propagation of feature annotation.</text>
</comment>